<accession>A0A914Z528</accession>
<organism evidence="1 2">
    <name type="scientific">Panagrolaimus superbus</name>
    <dbReference type="NCBI Taxonomy" id="310955"/>
    <lineage>
        <taxon>Eukaryota</taxon>
        <taxon>Metazoa</taxon>
        <taxon>Ecdysozoa</taxon>
        <taxon>Nematoda</taxon>
        <taxon>Chromadorea</taxon>
        <taxon>Rhabditida</taxon>
        <taxon>Tylenchina</taxon>
        <taxon>Panagrolaimomorpha</taxon>
        <taxon>Panagrolaimoidea</taxon>
        <taxon>Panagrolaimidae</taxon>
        <taxon>Panagrolaimus</taxon>
    </lineage>
</organism>
<dbReference type="Proteomes" id="UP000887577">
    <property type="component" value="Unplaced"/>
</dbReference>
<protein>
    <submittedName>
        <fullName evidence="2">Uncharacterized protein</fullName>
    </submittedName>
</protein>
<dbReference type="AlphaFoldDB" id="A0A914Z528"/>
<proteinExistence type="predicted"/>
<keyword evidence="1" id="KW-1185">Reference proteome</keyword>
<dbReference type="WBParaSite" id="PSU_v2.g5361.t1">
    <property type="protein sequence ID" value="PSU_v2.g5361.t1"/>
    <property type="gene ID" value="PSU_v2.g5361"/>
</dbReference>
<evidence type="ECO:0000313" key="2">
    <source>
        <dbReference type="WBParaSite" id="PSU_v2.g5361.t1"/>
    </source>
</evidence>
<reference evidence="2" key="1">
    <citation type="submission" date="2022-11" db="UniProtKB">
        <authorList>
            <consortium name="WormBaseParasite"/>
        </authorList>
    </citation>
    <scope>IDENTIFICATION</scope>
</reference>
<name>A0A914Z528_9BILA</name>
<evidence type="ECO:0000313" key="1">
    <source>
        <dbReference type="Proteomes" id="UP000887577"/>
    </source>
</evidence>
<sequence length="304" mass="35380">MQALFLTALKESVKNYNCDKIFEDFIPHIANILYLSLNNDTVIQEARDKLITDFQKLITVVKSLIQPYLHTKEQQKLVEEKLKNVEITTDAPNWLQLDDSIDRLNNEYLQLSPRPTLLELQKFAFQKKLSNYQTIHEALRSFEYDSIPMSSNKIYYSEMGNWLTIPIATFLQYNNYGNNYDRMILEMATNIAKIVSFDSFRWSATGTERNFKTEILSLNLKEQNYCLKIHKISKEDYSILLGLEASRELLTNGLTGIEKRNVTKQLANFVAQKNTNSSIRISAGFLERHHENLCKNENILPCFI</sequence>